<dbReference type="PANTHER" id="PTHR44154:SF1">
    <property type="entry name" value="QUINONE OXIDOREDUCTASE"/>
    <property type="match status" value="1"/>
</dbReference>
<reference evidence="4 5" key="1">
    <citation type="submission" date="2020-07" db="EMBL/GenBank/DDBJ databases">
        <title>Sequencing the genomes of 1000 actinobacteria strains.</title>
        <authorList>
            <person name="Klenk H.-P."/>
        </authorList>
    </citation>
    <scope>NUCLEOTIDE SEQUENCE [LARGE SCALE GENOMIC DNA]</scope>
    <source>
        <strain evidence="4 5">DSM 103164</strain>
    </source>
</reference>
<dbReference type="Pfam" id="PF08240">
    <property type="entry name" value="ADH_N"/>
    <property type="match status" value="1"/>
</dbReference>
<dbReference type="Gene3D" id="3.40.50.720">
    <property type="entry name" value="NAD(P)-binding Rossmann-like Domain"/>
    <property type="match status" value="1"/>
</dbReference>
<dbReference type="InterPro" id="IPR036291">
    <property type="entry name" value="NAD(P)-bd_dom_sf"/>
</dbReference>
<dbReference type="SUPFAM" id="SSF50129">
    <property type="entry name" value="GroES-like"/>
    <property type="match status" value="1"/>
</dbReference>
<protein>
    <recommendedName>
        <fullName evidence="2">Zinc-type alcohol dehydrogenase-like protein</fullName>
    </recommendedName>
</protein>
<dbReference type="AlphaFoldDB" id="A0A7Z0IM94"/>
<evidence type="ECO:0000256" key="2">
    <source>
        <dbReference type="RuleBase" id="RU364000"/>
    </source>
</evidence>
<dbReference type="SUPFAM" id="SSF51735">
    <property type="entry name" value="NAD(P)-binding Rossmann-fold domains"/>
    <property type="match status" value="1"/>
</dbReference>
<dbReference type="GO" id="GO:0008270">
    <property type="term" value="F:zinc ion binding"/>
    <property type="evidence" value="ECO:0007669"/>
    <property type="project" value="InterPro"/>
</dbReference>
<dbReference type="InterPro" id="IPR011032">
    <property type="entry name" value="GroES-like_sf"/>
</dbReference>
<dbReference type="InterPro" id="IPR014182">
    <property type="entry name" value="ADH_Zn_typ-1"/>
</dbReference>
<dbReference type="Gene3D" id="3.90.180.10">
    <property type="entry name" value="Medium-chain alcohol dehydrogenases, catalytic domain"/>
    <property type="match status" value="1"/>
</dbReference>
<keyword evidence="5" id="KW-1185">Reference proteome</keyword>
<dbReference type="InterPro" id="IPR051603">
    <property type="entry name" value="Zinc-ADH_QOR/CCCR"/>
</dbReference>
<dbReference type="NCBIfam" id="TIGR02817">
    <property type="entry name" value="adh_fam_1"/>
    <property type="match status" value="1"/>
</dbReference>
<evidence type="ECO:0000313" key="5">
    <source>
        <dbReference type="Proteomes" id="UP000527616"/>
    </source>
</evidence>
<accession>A0A7Z0IM94</accession>
<proteinExistence type="inferred from homology"/>
<gene>
    <name evidence="4" type="ORF">GGQ54_002955</name>
</gene>
<dbReference type="SMART" id="SM00829">
    <property type="entry name" value="PKS_ER"/>
    <property type="match status" value="1"/>
</dbReference>
<keyword evidence="2" id="KW-0862">Zinc</keyword>
<name>A0A7Z0IM94_9ACTN</name>
<sequence>MSAELPATMPAVAMTDSLPATDDRSLVDIEVPVPRPGPRDLLVEIAAVAMNPVDTKIRRSAGRQEPPKILGYDAVGTVREVGAEVALFSVGDRVWYAGDRNRPGSNAAYQLVDERIVGTAPATLSDAEAAAVPLTAITAWEALFDRLRVGTQTTGRLLVMGGAGGVSSMIIQLARRLTGLTVIGTASREESAEWVRELGADAVIDHRRPLTEQIDGPVDLVFSSHSDGRAAEFAQVLAPQGSLVLIDDPAEFDVRAFKAKSITVCWESMFTRPTFATADLVRQHEILDRVARLIDDGTLRTTLAETVDGITAANLRAAHARIEAGDAVGKLVLLR</sequence>
<feature type="domain" description="Enoyl reductase (ER)" evidence="3">
    <location>
        <begin position="20"/>
        <end position="333"/>
    </location>
</feature>
<keyword evidence="2 4" id="KW-0560">Oxidoreductase</keyword>
<organism evidence="4 5">
    <name type="scientific">Naumannella cuiyingiana</name>
    <dbReference type="NCBI Taxonomy" id="1347891"/>
    <lineage>
        <taxon>Bacteria</taxon>
        <taxon>Bacillati</taxon>
        <taxon>Actinomycetota</taxon>
        <taxon>Actinomycetes</taxon>
        <taxon>Propionibacteriales</taxon>
        <taxon>Propionibacteriaceae</taxon>
        <taxon>Naumannella</taxon>
    </lineage>
</organism>
<dbReference type="GO" id="GO:0016491">
    <property type="term" value="F:oxidoreductase activity"/>
    <property type="evidence" value="ECO:0007669"/>
    <property type="project" value="UniProtKB-KW"/>
</dbReference>
<dbReference type="RefSeq" id="WP_246292658.1">
    <property type="nucleotide sequence ID" value="NZ_JACBZS010000001.1"/>
</dbReference>
<dbReference type="CDD" id="cd08252">
    <property type="entry name" value="AL_MDR"/>
    <property type="match status" value="1"/>
</dbReference>
<dbReference type="Proteomes" id="UP000527616">
    <property type="component" value="Unassembled WGS sequence"/>
</dbReference>
<dbReference type="Pfam" id="PF13602">
    <property type="entry name" value="ADH_zinc_N_2"/>
    <property type="match status" value="1"/>
</dbReference>
<dbReference type="EMBL" id="JACBZS010000001">
    <property type="protein sequence ID" value="NYI72395.1"/>
    <property type="molecule type" value="Genomic_DNA"/>
</dbReference>
<dbReference type="InterPro" id="IPR013154">
    <property type="entry name" value="ADH-like_N"/>
</dbReference>
<evidence type="ECO:0000259" key="3">
    <source>
        <dbReference type="SMART" id="SM00829"/>
    </source>
</evidence>
<dbReference type="PANTHER" id="PTHR44154">
    <property type="entry name" value="QUINONE OXIDOREDUCTASE"/>
    <property type="match status" value="1"/>
</dbReference>
<keyword evidence="2" id="KW-0479">Metal-binding</keyword>
<evidence type="ECO:0000313" key="4">
    <source>
        <dbReference type="EMBL" id="NYI72395.1"/>
    </source>
</evidence>
<keyword evidence="1" id="KW-0521">NADP</keyword>
<dbReference type="InterPro" id="IPR020843">
    <property type="entry name" value="ER"/>
</dbReference>
<comment type="caution">
    <text evidence="4">The sequence shown here is derived from an EMBL/GenBank/DDBJ whole genome shotgun (WGS) entry which is preliminary data.</text>
</comment>
<evidence type="ECO:0000256" key="1">
    <source>
        <dbReference type="ARBA" id="ARBA00022857"/>
    </source>
</evidence>
<comment type="similarity">
    <text evidence="2">Belongs to the zinc-containing alcohol dehydrogenase family. Quinone oxidoreductase subfamily.</text>
</comment>